<dbReference type="SUPFAM" id="SSF51679">
    <property type="entry name" value="Bacterial luciferase-like"/>
    <property type="match status" value="1"/>
</dbReference>
<keyword evidence="4" id="KW-1185">Reference proteome</keyword>
<dbReference type="GO" id="GO:0004497">
    <property type="term" value="F:monooxygenase activity"/>
    <property type="evidence" value="ECO:0007669"/>
    <property type="project" value="UniProtKB-KW"/>
</dbReference>
<dbReference type="PANTHER" id="PTHR30137:SF15">
    <property type="entry name" value="BLL6902 PROTEIN"/>
    <property type="match status" value="1"/>
</dbReference>
<evidence type="ECO:0000256" key="1">
    <source>
        <dbReference type="SAM" id="MobiDB-lite"/>
    </source>
</evidence>
<dbReference type="InterPro" id="IPR050766">
    <property type="entry name" value="Bact_Lucif_Oxidored"/>
</dbReference>
<dbReference type="EMBL" id="JABEQM010000013">
    <property type="protein sequence ID" value="MBB2202813.1"/>
    <property type="molecule type" value="Genomic_DNA"/>
</dbReference>
<dbReference type="GO" id="GO:0005829">
    <property type="term" value="C:cytosol"/>
    <property type="evidence" value="ECO:0007669"/>
    <property type="project" value="TreeGrafter"/>
</dbReference>
<dbReference type="GO" id="GO:0016705">
    <property type="term" value="F:oxidoreductase activity, acting on paired donors, with incorporation or reduction of molecular oxygen"/>
    <property type="evidence" value="ECO:0007669"/>
    <property type="project" value="InterPro"/>
</dbReference>
<feature type="domain" description="Luciferase-like" evidence="2">
    <location>
        <begin position="19"/>
        <end position="299"/>
    </location>
</feature>
<evidence type="ECO:0000313" key="3">
    <source>
        <dbReference type="EMBL" id="MBB2202813.1"/>
    </source>
</evidence>
<dbReference type="Gene3D" id="3.20.20.30">
    <property type="entry name" value="Luciferase-like domain"/>
    <property type="match status" value="1"/>
</dbReference>
<dbReference type="PANTHER" id="PTHR30137">
    <property type="entry name" value="LUCIFERASE-LIKE MONOOXYGENASE"/>
    <property type="match status" value="1"/>
</dbReference>
<dbReference type="AlphaFoldDB" id="A0A7W4K9H2"/>
<proteinExistence type="predicted"/>
<dbReference type="Pfam" id="PF00296">
    <property type="entry name" value="Bac_luciferase"/>
    <property type="match status" value="1"/>
</dbReference>
<protein>
    <submittedName>
        <fullName evidence="3">Putative FMN-dependent luciferase-like monooxygenase</fullName>
    </submittedName>
</protein>
<organism evidence="3 4">
    <name type="scientific">Gluconacetobacter tumulisoli</name>
    <dbReference type="NCBI Taxonomy" id="1286189"/>
    <lineage>
        <taxon>Bacteria</taxon>
        <taxon>Pseudomonadati</taxon>
        <taxon>Pseudomonadota</taxon>
        <taxon>Alphaproteobacteria</taxon>
        <taxon>Acetobacterales</taxon>
        <taxon>Acetobacteraceae</taxon>
        <taxon>Gluconacetobacter</taxon>
    </lineage>
</organism>
<evidence type="ECO:0000313" key="4">
    <source>
        <dbReference type="Proteomes" id="UP000578030"/>
    </source>
</evidence>
<sequence>MTVSAAPTFAFFTRLLDDGDALTRYRLATEQIVHAEHHGFETAWVAQHHFHPDQGGLPSPFVFLANVAAKTQAIRLGTGIVTLPLENPIRVAEDAIVFDLLSGNRLEFGVGPGGTSESFEAFGLDGARRNPIMEDNLAVVRDAWRGQPFPGGALLYPEAQSLGARIWQATFSTRGGARAGSAGDGLMLSRTQPRPDRAPDDQAPIPLDDIQNPIIDSYLADHPAGQAPRILASRSVFVADDRQTALDLALIGIRRFIAATGRVPNGGPANAPEDADPVSPWTLIRSMDLHVGTPDDVIRSLSADSVLGRATEVAFQVHPIDPPHAATLRSIELIAREVAPALGLRPAR</sequence>
<name>A0A7W4K9H2_9PROT</name>
<accession>A0A7W4K9H2</accession>
<evidence type="ECO:0000259" key="2">
    <source>
        <dbReference type="Pfam" id="PF00296"/>
    </source>
</evidence>
<dbReference type="NCBIfam" id="TIGR04027">
    <property type="entry name" value="LLM_KPN_01858"/>
    <property type="match status" value="1"/>
</dbReference>
<dbReference type="Proteomes" id="UP000578030">
    <property type="component" value="Unassembled WGS sequence"/>
</dbReference>
<keyword evidence="3" id="KW-0560">Oxidoreductase</keyword>
<dbReference type="InterPro" id="IPR024003">
    <property type="entry name" value="Luciferase-like_KPN01858"/>
</dbReference>
<dbReference type="RefSeq" id="WP_182960530.1">
    <property type="nucleotide sequence ID" value="NZ_JABEQM010000013.1"/>
</dbReference>
<feature type="region of interest" description="Disordered" evidence="1">
    <location>
        <begin position="177"/>
        <end position="200"/>
    </location>
</feature>
<gene>
    <name evidence="3" type="ORF">HLH28_14750</name>
</gene>
<comment type="caution">
    <text evidence="3">The sequence shown here is derived from an EMBL/GenBank/DDBJ whole genome shotgun (WGS) entry which is preliminary data.</text>
</comment>
<reference evidence="3 4" key="1">
    <citation type="submission" date="2020-04" db="EMBL/GenBank/DDBJ databases">
        <title>Description of novel Gluconacetobacter.</title>
        <authorList>
            <person name="Sombolestani A."/>
        </authorList>
    </citation>
    <scope>NUCLEOTIDE SEQUENCE [LARGE SCALE GENOMIC DNA]</scope>
    <source>
        <strain evidence="3 4">LMG 27802</strain>
    </source>
</reference>
<dbReference type="InterPro" id="IPR011251">
    <property type="entry name" value="Luciferase-like_dom"/>
</dbReference>
<keyword evidence="3" id="KW-0503">Monooxygenase</keyword>
<dbReference type="InterPro" id="IPR036661">
    <property type="entry name" value="Luciferase-like_sf"/>
</dbReference>